<accession>A0ABM9I6Z0</accession>
<evidence type="ECO:0000313" key="2">
    <source>
        <dbReference type="EMBL" id="CAI8929983.1"/>
    </source>
</evidence>
<organism evidence="2 3">
    <name type="scientific">Methylocaldum szegediense</name>
    <dbReference type="NCBI Taxonomy" id="73780"/>
    <lineage>
        <taxon>Bacteria</taxon>
        <taxon>Pseudomonadati</taxon>
        <taxon>Pseudomonadota</taxon>
        <taxon>Gammaproteobacteria</taxon>
        <taxon>Methylococcales</taxon>
        <taxon>Methylococcaceae</taxon>
        <taxon>Methylocaldum</taxon>
    </lineage>
</organism>
<proteinExistence type="predicted"/>
<evidence type="ECO:0000256" key="1">
    <source>
        <dbReference type="SAM" id="MobiDB-lite"/>
    </source>
</evidence>
<feature type="compositionally biased region" description="Polar residues" evidence="1">
    <location>
        <begin position="232"/>
        <end position="253"/>
    </location>
</feature>
<sequence length="253" mass="26986">MAGGKIAAFKLEHVWGEAFIDYVPSRGAKHHQGDTWVPLDASFKLYDYTSPLNIPAIAGFDSAGDLAQLLQSASLDEANASVTGVDAEFLKSRLSAYQATLAEYSRRQPHPLTLDQAFGAKTIRASNLPTLSGALPYATIAIGSRFAALPDQLRHTVTLEFFATALDRSLAAPALTQTFSLPRLQLQRLGITYVPFAPPNHKGQNVFGGGVAGVPQPTWVHLASSIAPPSVRLNSSGKSNEGRTSTVISSEPM</sequence>
<dbReference type="RefSeq" id="WP_026609489.1">
    <property type="nucleotide sequence ID" value="NZ_OX458333.1"/>
</dbReference>
<evidence type="ECO:0000313" key="3">
    <source>
        <dbReference type="Proteomes" id="UP001162030"/>
    </source>
</evidence>
<gene>
    <name evidence="2" type="ORF">MSZNOR_4017</name>
</gene>
<protein>
    <submittedName>
        <fullName evidence="2">Uncharacterized protein</fullName>
    </submittedName>
</protein>
<keyword evidence="3" id="KW-1185">Reference proteome</keyword>
<dbReference type="Proteomes" id="UP001162030">
    <property type="component" value="Chromosome"/>
</dbReference>
<dbReference type="EMBL" id="OX458333">
    <property type="protein sequence ID" value="CAI8929983.1"/>
    <property type="molecule type" value="Genomic_DNA"/>
</dbReference>
<reference evidence="2 3" key="1">
    <citation type="submission" date="2023-03" db="EMBL/GenBank/DDBJ databases">
        <authorList>
            <person name="Pearce D."/>
        </authorList>
    </citation>
    <scope>NUCLEOTIDE SEQUENCE [LARGE SCALE GENOMIC DNA]</scope>
    <source>
        <strain evidence="2">Msz</strain>
    </source>
</reference>
<name>A0ABM9I6Z0_9GAMM</name>
<feature type="region of interest" description="Disordered" evidence="1">
    <location>
        <begin position="231"/>
        <end position="253"/>
    </location>
</feature>